<reference evidence="2 3" key="1">
    <citation type="submission" date="2018-08" db="EMBL/GenBank/DDBJ databases">
        <title>Henriciella mobilis sp. nov., isolated from seawater.</title>
        <authorList>
            <person name="Cheng H."/>
            <person name="Wu Y.-H."/>
            <person name="Xu X.-W."/>
            <person name="Guo L.-L."/>
        </authorList>
    </citation>
    <scope>NUCLEOTIDE SEQUENCE [LARGE SCALE GENOMIC DNA]</scope>
    <source>
        <strain evidence="2 3">CCUG67844</strain>
    </source>
</reference>
<evidence type="ECO:0000313" key="2">
    <source>
        <dbReference type="EMBL" id="RIJ31059.1"/>
    </source>
</evidence>
<evidence type="ECO:0000256" key="1">
    <source>
        <dbReference type="SAM" id="MobiDB-lite"/>
    </source>
</evidence>
<feature type="compositionally biased region" description="Basic and acidic residues" evidence="1">
    <location>
        <begin position="104"/>
        <end position="118"/>
    </location>
</feature>
<dbReference type="EMBL" id="QWGA01000003">
    <property type="protein sequence ID" value="RIJ31059.1"/>
    <property type="molecule type" value="Genomic_DNA"/>
</dbReference>
<feature type="region of interest" description="Disordered" evidence="1">
    <location>
        <begin position="1"/>
        <end position="23"/>
    </location>
</feature>
<name>A0A399RMH2_9PROT</name>
<feature type="compositionally biased region" description="Basic and acidic residues" evidence="1">
    <location>
        <begin position="13"/>
        <end position="23"/>
    </location>
</feature>
<sequence length="118" mass="13081">MGKTDLQSAINKAQKERQAEKKKPSFSIDFDKYLPYLEDSEIPESEKLQLIETLYAIMRSLVDIGFDIHPIGDGCGQVSKAARKFTPDSGNSVKSEADTLAPRFGEEARALETADDAR</sequence>
<accession>A0A399RMH2</accession>
<dbReference type="AlphaFoldDB" id="A0A399RMH2"/>
<dbReference type="Proteomes" id="UP000265845">
    <property type="component" value="Unassembled WGS sequence"/>
</dbReference>
<proteinExistence type="predicted"/>
<protein>
    <submittedName>
        <fullName evidence="2">Uncharacterized protein</fullName>
    </submittedName>
</protein>
<keyword evidence="3" id="KW-1185">Reference proteome</keyword>
<dbReference type="OrthoDB" id="7876422at2"/>
<gene>
    <name evidence="2" type="ORF">D1222_01970</name>
</gene>
<dbReference type="RefSeq" id="WP_119452559.1">
    <property type="nucleotide sequence ID" value="NZ_QWGA01000003.1"/>
</dbReference>
<feature type="region of interest" description="Disordered" evidence="1">
    <location>
        <begin position="83"/>
        <end position="118"/>
    </location>
</feature>
<organism evidence="2 3">
    <name type="scientific">Henriciella algicola</name>
    <dbReference type="NCBI Taxonomy" id="1608422"/>
    <lineage>
        <taxon>Bacteria</taxon>
        <taxon>Pseudomonadati</taxon>
        <taxon>Pseudomonadota</taxon>
        <taxon>Alphaproteobacteria</taxon>
        <taxon>Hyphomonadales</taxon>
        <taxon>Hyphomonadaceae</taxon>
        <taxon>Henriciella</taxon>
    </lineage>
</organism>
<feature type="compositionally biased region" description="Polar residues" evidence="1">
    <location>
        <begin position="1"/>
        <end position="11"/>
    </location>
</feature>
<evidence type="ECO:0000313" key="3">
    <source>
        <dbReference type="Proteomes" id="UP000265845"/>
    </source>
</evidence>
<comment type="caution">
    <text evidence="2">The sequence shown here is derived from an EMBL/GenBank/DDBJ whole genome shotgun (WGS) entry which is preliminary data.</text>
</comment>